<organism evidence="2 3">
    <name type="scientific">Gossypium anomalum</name>
    <dbReference type="NCBI Taxonomy" id="47600"/>
    <lineage>
        <taxon>Eukaryota</taxon>
        <taxon>Viridiplantae</taxon>
        <taxon>Streptophyta</taxon>
        <taxon>Embryophyta</taxon>
        <taxon>Tracheophyta</taxon>
        <taxon>Spermatophyta</taxon>
        <taxon>Magnoliopsida</taxon>
        <taxon>eudicotyledons</taxon>
        <taxon>Gunneridae</taxon>
        <taxon>Pentapetalae</taxon>
        <taxon>rosids</taxon>
        <taxon>malvids</taxon>
        <taxon>Malvales</taxon>
        <taxon>Malvaceae</taxon>
        <taxon>Malvoideae</taxon>
        <taxon>Gossypium</taxon>
    </lineage>
</organism>
<proteinExistence type="predicted"/>
<dbReference type="SUPFAM" id="SSF56672">
    <property type="entry name" value="DNA/RNA polymerases"/>
    <property type="match status" value="1"/>
</dbReference>
<evidence type="ECO:0000313" key="3">
    <source>
        <dbReference type="Proteomes" id="UP000701853"/>
    </source>
</evidence>
<feature type="domain" description="Reverse transcriptase" evidence="1">
    <location>
        <begin position="1"/>
        <end position="152"/>
    </location>
</feature>
<dbReference type="PANTHER" id="PTHR24559:SF444">
    <property type="entry name" value="REVERSE TRANSCRIPTASE DOMAIN-CONTAINING PROTEIN"/>
    <property type="match status" value="1"/>
</dbReference>
<dbReference type="OrthoDB" id="1691035at2759"/>
<keyword evidence="3" id="KW-1185">Reference proteome</keyword>
<dbReference type="AlphaFoldDB" id="A0A8J5Y973"/>
<protein>
    <recommendedName>
        <fullName evidence="1">Reverse transcriptase domain-containing protein</fullName>
    </recommendedName>
</protein>
<dbReference type="PROSITE" id="PS50878">
    <property type="entry name" value="RT_POL"/>
    <property type="match status" value="1"/>
</dbReference>
<evidence type="ECO:0000313" key="2">
    <source>
        <dbReference type="EMBL" id="KAG8472759.1"/>
    </source>
</evidence>
<dbReference type="Pfam" id="PF00078">
    <property type="entry name" value="RVT_1"/>
    <property type="match status" value="1"/>
</dbReference>
<reference evidence="2 3" key="1">
    <citation type="journal article" date="2021" name="bioRxiv">
        <title>The Gossypium anomalum genome as a resource for cotton improvement and evolutionary analysis of hybrid incompatibility.</title>
        <authorList>
            <person name="Grover C.E."/>
            <person name="Yuan D."/>
            <person name="Arick M.A."/>
            <person name="Miller E.R."/>
            <person name="Hu G."/>
            <person name="Peterson D.G."/>
            <person name="Wendel J.F."/>
            <person name="Udall J.A."/>
        </authorList>
    </citation>
    <scope>NUCLEOTIDE SEQUENCE [LARGE SCALE GENOMIC DNA]</scope>
    <source>
        <strain evidence="2">JFW-Udall</strain>
        <tissue evidence="2">Leaf</tissue>
    </source>
</reference>
<dbReference type="EMBL" id="JAHUZN010000013">
    <property type="protein sequence ID" value="KAG8472759.1"/>
    <property type="molecule type" value="Genomic_DNA"/>
</dbReference>
<dbReference type="InterPro" id="IPR043128">
    <property type="entry name" value="Rev_trsase/Diguanyl_cyclase"/>
</dbReference>
<gene>
    <name evidence="2" type="ORF">CXB51_034671</name>
</gene>
<dbReference type="Gene3D" id="3.30.70.270">
    <property type="match status" value="2"/>
</dbReference>
<dbReference type="Gene3D" id="3.10.10.10">
    <property type="entry name" value="HIV Type 1 Reverse Transcriptase, subunit A, domain 1"/>
    <property type="match status" value="1"/>
</dbReference>
<dbReference type="InterPro" id="IPR053134">
    <property type="entry name" value="RNA-dir_DNA_polymerase"/>
</dbReference>
<dbReference type="InterPro" id="IPR043502">
    <property type="entry name" value="DNA/RNA_pol_sf"/>
</dbReference>
<dbReference type="CDD" id="cd01647">
    <property type="entry name" value="RT_LTR"/>
    <property type="match status" value="1"/>
</dbReference>
<dbReference type="Proteomes" id="UP000701853">
    <property type="component" value="Chromosome 13"/>
</dbReference>
<name>A0A8J5Y973_9ROSI</name>
<dbReference type="PANTHER" id="PTHR24559">
    <property type="entry name" value="TRANSPOSON TY3-I GAG-POL POLYPROTEIN"/>
    <property type="match status" value="1"/>
</dbReference>
<dbReference type="InterPro" id="IPR000477">
    <property type="entry name" value="RT_dom"/>
</dbReference>
<sequence>MEALAFGKAKLMRMKKFRPIIKARPRKHAWNFVEARPRPMITSSDDVPKTSFRLRYGHYEFLVMPFGLTNVPIIFMDLMNKVFQPYLDQFVVVFIDDILVYSKNEIDHEKHLRIVLRTLHGIMLDPAKVKAILEWNSPKNVSKVHNFLGLVWYYRRFVKGFSMIASPPTKLLKKNENFVWSDDCQ</sequence>
<evidence type="ECO:0000259" key="1">
    <source>
        <dbReference type="PROSITE" id="PS50878"/>
    </source>
</evidence>
<accession>A0A8J5Y973</accession>
<comment type="caution">
    <text evidence="2">The sequence shown here is derived from an EMBL/GenBank/DDBJ whole genome shotgun (WGS) entry which is preliminary data.</text>
</comment>